<proteinExistence type="predicted"/>
<gene>
    <name evidence="1" type="ORF">MJG53_004500</name>
</gene>
<sequence length="4964" mass="572868">MKGRKIFECAKENTEYYNGLFKKIKSLYSASTAMMYNIFINKQEYVIFIETILEIQLRVVLCFQLKAKILNLENEKKKEKRKDVCVVHIASDDGPVVPKLTREILVVLLNPSVDTVVPNLSADFPLVLDPVTVVPASPDDGTTVSEPTIDGPVVPDPPDLMFPVASTDDAVVDDLISPFPVGLDPLADGPVVPKPTKVIVVVPVHPSVDTDVPLPSSEDPLDPDLITVVSVFADKGPIVSELTADGLLAPDAPGLVVPIAPAETTVVDEPKSLDSVVHDSTVDGSIVPAPETETLVVPVRSTDDLIIPDVPDDGASVPETTTDVLVVVVSLPGVPVVCDPATDGPLVLDSVTLVSFSPDDSPLVLKATADVTVVLVIPDDGEIFSEATGEILVAVVSSADERVNPDTSPDFPLVPDRITVVVVSPDKGPAVSKSTLDILEAIVSPPADPVTMGKWSLDLDHAFRLLPNFLLMIQGSLVLQRQGSLLLRIEVRWFQIGRHQSLLLQKPGQGFLHRRQVLQLLMTLLVMIQGSLLLQIKTMGKWSLDLDHAFRLLPNFLLMIQGSLVLQRQGSLLLRIEVRWFQIGRHQSLLLQKPGQGFLHRRQVLQLLMTLLVMIQGSLLLQIKTMGKWSLDLDHAFRLLPNFLLMIQGSLVLQRQASLLLRIEVRWFQIGRHQSLLLQKPGQGFLHRRQVLQLLMTLLVMSQGSLLLQIKTMGKWSLDLDHAFRLLPNFLLMIQGSLVLQRQGSLLLRIEVRWFQIGRHQSLLLQKPGQGFLHRRQVLQLLMTLLVMIQGSLLLQIKTMGKWSLDLDHAFRLLPNFLLMIQGSLVLQRQGSLLLRIEVRWFQIGRHQSLLLQKPGQGFLHRRQVLQLLMTLLVMSQGSLLLQIKTMGKWSLDLDHAFRLLPNFLLMIQGSLVLQRQGSLLLRIEVRWFQIGRHQSLLLQKPGQGFLHRRQVLQLLMTLLVMIQGSLLLQIKTMGKWSLDLDHAFRLLPNFLLMIQGSLVLQRQGSLLLRIEVRWFQIGRHQSLLLQKPGQGFLHRRQVLQLLMTLLVMIQGSLLLQIKTMGKWSLDLDHAFRLLPNFLLMIQGSLVLQRQGSLLLRIEVRWFQIGRHQSLLLQKPGQGFLHRRQVLQLLMTLLVMSQGSLLLQIKTMGKWSLDLDHAFRLLPNFLLMIQGSLVLQRQGSLLLRIEVRWFQIGRHQSLLLQKPGQGFLHRRQVLQLLMTLLVMIQGSLLLQIKTMGKWSLDLDHAFRLLPNFLLMIQGSLVLQRQGSLLLRIEVRWFQIGRHQSLLLQKPGQGFLHRRQVLQLLMTLLVMIQGSLLLQIKTMGKWSLDLDHAFRLLPNFLLMIQGSLVLQRQGSLLLRIEVRWFQIGRHQSLLLQKPGQGFLHRRQVLQLLMTLLVMSQGSLLLQIKTMGKWSLDLDHAFRLLPNFLLMIQGSLVLQRQGSLLLRIEVRWFQIGRHQSLLLQKPGQGFLHRRQVLQLLMTLLVMIQGSLLLQIKTMGKWSLDLDHAFRLLPNFLLMIQGSLVLQRQGSLLLRIEVRWFQIGRHQSLLLQKPGQGFLHRRQVLQLLMTLLVMIQGSLLLQIKTMGKWSLDLDHAFRLLPNFLLMIQGSLVLQRQGSLLLRIEVRWFQIGRHQSLLLQKPGQGFLHRRQVLQLLMTLLVMSQGSLLLQIKTMGKWSLDLDHAFRLLPNFLLMIQGSLVLQRQGSLLLRIEVRWFQIGRHQSLLLQKPGQGFLHRRQVLQLLMTLLVMIQGSLLLQIKTMGKWSLDLDHAFRLLPNFLLMIQGSLVLQRQGSLLLRIEVRWFQIGRHQSLLLQKPGQGFLHRRQVLQLLMTLLVMIQGSLLLQIKTMGKWSLDLDHAFRLLPNFLLMIQGSLVLQRQGSLLLRIEVRWFQIGRHQSLLLQKPGQGFLHRRQVLQLLMTLLVMIQGSLLLQIKTMGKWSLDLDHAFRLLPNFLLMIQGSLVLQRQGSLLLRIEVRWFQIGRHQSLLLQKPGQGFLHRRQVLQLLMTLLVMIQGSLLLQIKTMGKWSLDLDHAFRLLPNFLLMIQGSLVLQRQGSLLLRIEVRWFQIGRHQSLLLQKPGQGFLHRRQVLQLLMTLLVMIQGSLLLQIKTMGKWSLDLDHAFRLLPNFLLMIQGSLVLQRQGSLLLRIEVRWFQIGRHQSLLLQKPGQGFLHRRQVLQLLMTLLVMIQGSLLLQIKTMGKWSLDLDHAFRLLPNFLLMIQGSLVLQRQGSLLLRIEVRWFQIGRHQSLLLQKPGQGFLHRRQVLQLLMTLLVMSQGSLLLQIKTMGKWSLDLDHAFRLLPNFLLMIQGSLVLQRQGSLLLRIEVRWFQIGRHQSLLLQKPGQGFLHRRQVLQLLMTLLVMIQGSLLLQIKTMGKWSLDLDHAFRLLPNFLLMIQGSLVLQRQGSLLLRIEVRWFQIGRHQSLLLQKPGQGFLHRRQVLQLLMTLLVMIQGSLLLQIKTMGKWSLDLDHAFRLLPNFLLMIQGSLVLQRQGSLLLRIEVRWFQIGRHQSLLLQKPGQRFLHRRQVLQLLMTLLVMIQGSLLLQIKTMGKWSLDLDHAFRLLPNFLLMIQGSLVLQRQGSLLLRIEVRWFQIGRHQSLLLQKPGQGFLHRRQVLQLLMTLLVMIQGSLLLQIKTMGKWSLDLDHAFRLLPNFLLMIQGSLVLQRQGSLLLRIEVRWFQIGRHQSLLLQKPGQGFLHRRQVLQLLMTLLVMIQGSLLLQIKTMGKWSLDLDHAFRLLPNFLLMIQGSLVLQRQGSLLLRIEVRWFQIGRHQSLLLQKPGQGFLHRRQVLQLLMTLLVMIQGSLLLQIKTMGKWSLDLDHAFRLLPNFLLMIQGSLVLQRQGSLLLRIEVRWFQIGRHQSLLLQKPGQGFLHRRQVLQLLMTLLVMIQGSLLLQIKTMGKWSLDLDHAFRLLPNFLLMIQGSLVLQRQGSLLLRIEVRWFQIGRHQSLLLQKPGQGFLHRRQVLQLLMTLLVMIQGSLLLQIKTMGKWSLDLDHAFRLLPNFLLMIQGSLVLQRQGSLLLRIEVRWFQIGRHQSLLLQKPGQGFLHRRQVLQLLMTLLVMIQGSLLLQIKTMGKWSLDLDHAFRLLPNFLLMIQGSLVLQRQGSLLLRIEVRWFQIGRHQSLLLQKPGQGFLHRRQVLQLLMTLLVMIQGSLLLQIKTMGKWSLDLDHAFRLLPNFLLMIQGSLVLQRQGSLLLRIEVRWFQIGRHQSLLLQKPGQGFLHRRQVLQLLMTLLVMIQGSLLLQIKTMGKWSLDLDHAFRLLPNFLLMIQGSLVLQRQGSLLLRIEVRWFQIGRHQSLLLQKPGQGFLHRRQVLQLLMTLLVMIQGSLLLQIKTMGKWSLDLDHAFRLLPNFLLMIQGSLVLQRQGSLLLRIEVRWFQIGRHQSLLLQKPGQGFLHRRQVLQLLMTLLVMIQGSLLLQIKTMGKWSLDLDHAFRLLPNFLLMIQGSLVLQRQGSLLLRIEVRWFQIGRHQSLLLQKPGQGFLHRRQVLQLLMTLLVMIQGSLLLQIKTMGKWSLDLDHAFRLLPNFLLMIQGSLVLQRQGSLLLRIEVRWFQIGRHQSLLLQKPGQGFLHRRQVLQLLMTLLVMIQGSLLLQIKTMGKWSLDLDHAFRLLPNFLLMIQGSLVLQRQGSLLLRIEVRWFQIGRHQSLLLQKPGQGFLHRRQVLQLLMTLLVMIQGSLLLQIKTMGKWSLDLDHAFRLLPNFLLMIQGSLVLQRQGSLLLRIEVRWFQIGRHQSLLLQKPGQGFLHRRQVLQLLMTLLVMIQGSLLLQIKTMGKWSLDLDHAFRLLPNFLLMIQGSLVLQRQGSLLLRIEVRWFQIGRHQSLLLQKPGQGFLHRRQVLQLLMTLLVMIQGSLLLQIKTMGKWSLDLDHAFRLLPNFLLMIQGSLVLQRQGSLLLRIEVRWFQIGRHQSLLLQKPGQGFLHRRQVLQLLMTLLVMIQGSLLLQIKTMGKWSLDLDHAFRLLPNFLLMIQGSLVLQRQGSLLLRIEVRWFQIGRHQSLLLQKPGQGFLHRRQVLQLLMTLLVMIQGSLLLQIKTMGKWSLDLDHAFRLLPNFLLMIQGSLVLQRQGSLLLRIEVRWFQIGRHQSLLLQKPGQGFLHRRQVLQLLMTLLVMIQGSLLLQIKTMGKWSLDLDHAFRLLPNFLLMIQGSLVLQRQGSLLLRIEVRWFQIGRHQSLLLQKPGQGFLHRRQVLQLLMTLLVMIQGSLLLQIKTMGKWSLDLDHAFRLLPNFLLMIQGSLVLQRQGSLLLRIEVRWFQIGRHQSLLLQKPGQGFLHRRQVLQLLMTLLVMIQGSLLLQIKTMGKWSLDLDHAFRLLPNFLLMIQGSLVLQRQGSLLLRIEVRWFQIGRHQSLLLQKPGQGFLHRRQVLQLLMTLLVMIQGSLLLQIKTMGKWSLDLDHAFRLLPNFLLMIQGSLVLQRQGSLLLRIEVRWFQIGRHQSLLLQKPGQGFLHRRQVLQLLMTLLVMIQGSLLLQIKTMGKWSLDLDHAFRLLPNFLLMIQGSLVLQRQGSLLLRIEVRWFQIGRHQSLLLQKPGQGFLHRRQVLQLLMTLLVMIQGSLLLQIKTMGKWSLDLDHAFRLLPNFLLMIQGSLVLQRQGSLLLRIEVRWFQIGRHQSLLLQKPGQGFLHRRQVLQLLMTLLVMIQGSLLLQIKTMGKWSLDLDHAFRLLPNFLLMIQGSLVLQRQGSLLLRIEVRWFQIGRHQSLLLQKPGQGFLHRRQVLQLLMTLLVMIQGSLLLQIKTMGKWSLDLDHAFRLLPNFLLMIQGSLVLQRQIGRHQSLLLQKPGQGFLHRRQVLQLLMTLLVMIQGSLLLQIKTMGKWSLDLDHAFRLLPNFLLMIQGSLVLQRQGSLLLRIEVRWFQIGRHQSLLLQKPGQGFLHRRQVLQLLMTLLVMIQGSLLLQIKTMGKWSLDLDHAFRLLPNFLLMIQGSLVLQRQLKAHWFPVLQQPSLQLQLIWQFAGNLHPLSPLLLTFLWLIQVSRVFQRRRNGCRIAQP</sequence>
<protein>
    <submittedName>
        <fullName evidence="1">Uncharacterized protein</fullName>
    </submittedName>
</protein>
<reference evidence="1" key="1">
    <citation type="submission" date="2022-03" db="EMBL/GenBank/DDBJ databases">
        <title>Genomic analyses of argali, domestic sheep and their hybrids provide insights into chromosomal evolution, heterosis and genetic basis of agronomic traits.</title>
        <authorList>
            <person name="Li M."/>
        </authorList>
    </citation>
    <scope>NUCLEOTIDE SEQUENCE</scope>
    <source>
        <strain evidence="1">F1 hybrid</strain>
    </source>
</reference>
<comment type="caution">
    <text evidence="1">The sequence shown here is derived from an EMBL/GenBank/DDBJ whole genome shotgun (WGS) entry which is preliminary data.</text>
</comment>
<organism evidence="1 2">
    <name type="scientific">Ovis ammon polii x Ovis aries</name>
    <dbReference type="NCBI Taxonomy" id="2918886"/>
    <lineage>
        <taxon>Eukaryota</taxon>
        <taxon>Metazoa</taxon>
        <taxon>Chordata</taxon>
        <taxon>Craniata</taxon>
        <taxon>Vertebrata</taxon>
        <taxon>Euteleostomi</taxon>
        <taxon>Mammalia</taxon>
        <taxon>Eutheria</taxon>
        <taxon>Laurasiatheria</taxon>
        <taxon>Artiodactyla</taxon>
        <taxon>Ruminantia</taxon>
        <taxon>Pecora</taxon>
        <taxon>Bovidae</taxon>
        <taxon>Caprinae</taxon>
        <taxon>Ovis</taxon>
    </lineage>
</organism>
<accession>A0ACB9VA59</accession>
<dbReference type="EMBL" id="CM043028">
    <property type="protein sequence ID" value="KAI4586713.1"/>
    <property type="molecule type" value="Genomic_DNA"/>
</dbReference>
<evidence type="ECO:0000313" key="1">
    <source>
        <dbReference type="EMBL" id="KAI4586713.1"/>
    </source>
</evidence>
<dbReference type="Proteomes" id="UP001057279">
    <property type="component" value="Linkage Group LG03"/>
</dbReference>
<evidence type="ECO:0000313" key="2">
    <source>
        <dbReference type="Proteomes" id="UP001057279"/>
    </source>
</evidence>
<name>A0ACB9VA59_9CETA</name>
<keyword evidence="2" id="KW-1185">Reference proteome</keyword>